<feature type="domain" description="DUF4246" evidence="1">
    <location>
        <begin position="104"/>
        <end position="541"/>
    </location>
</feature>
<protein>
    <submittedName>
        <fullName evidence="3">Uncharacterized protein</fullName>
    </submittedName>
</protein>
<feature type="domain" description="DUF4246" evidence="2">
    <location>
        <begin position="13"/>
        <end position="86"/>
    </location>
</feature>
<comment type="caution">
    <text evidence="3">The sequence shown here is derived from an EMBL/GenBank/DDBJ whole genome shotgun (WGS) entry which is preliminary data.</text>
</comment>
<dbReference type="Pfam" id="PF21666">
    <property type="entry name" value="DUF4246_N"/>
    <property type="match status" value="1"/>
</dbReference>
<dbReference type="AlphaFoldDB" id="A0A8H5BJW9"/>
<dbReference type="OrthoDB" id="415532at2759"/>
<dbReference type="InterPro" id="IPR049192">
    <property type="entry name" value="DUF4246_C"/>
</dbReference>
<evidence type="ECO:0000259" key="1">
    <source>
        <dbReference type="Pfam" id="PF14033"/>
    </source>
</evidence>
<proteinExistence type="predicted"/>
<sequence length="611" mass="69471">MSGLVPLVVTEKPGHGKKLDWVPKSEKGRRALFPNALVDCGADGGVLKLITLRELTMLRFMNAVTDKAEWTKKVYDESIIQKWREDSSEEAIKEDAPAEVHMTEKMFAYCIKELQHRAENYAKLPGGAIQVYPGDVWKSDFAVPEATRRSLIERVRPLEQVPDNKKDWHPGSDGKVLDLVHPSLFPLIYGTSKILPVGAAATTLDDCASRCGEGEVTVVPPLPPPPPPGPHWRPQTPEHFPYSNKFQWLPCEVDISGEKPKIVTYINNLHPKHHRELYTVIEDIIEAAIPLWELTLSPHHNSPDPVRRVVFREAHYDPDPENTETYPEQDEDEDEADYYARVEAFEEWCEDTRRVILPEPGEFEPLPEPPRLCLKTEWGLKRPLQVIVKLANIELTPDKPEYEGGTWHVEGMMNEAICASAIYYYSSENITPSSLSFRQQSPSINYEDVNYPQNYHEWLPQVFGLSNEEDTIQYLGSVDTREGRLITFPNVLQHQVQPFKLADPTKHGHRKILALFLVDPHTSVISTADIPPQRLDWWSEELILKEQGRNADALTNLPNELKVQIFSGVEGFPIGMDEAKEQRGLLMEERKSFVVSHQAQFAGAIISLCEH</sequence>
<dbReference type="InterPro" id="IPR049207">
    <property type="entry name" value="DUF4246_N"/>
</dbReference>
<dbReference type="EMBL" id="JAACJK010000165">
    <property type="protein sequence ID" value="KAF5323843.1"/>
    <property type="molecule type" value="Genomic_DNA"/>
</dbReference>
<evidence type="ECO:0000259" key="2">
    <source>
        <dbReference type="Pfam" id="PF21666"/>
    </source>
</evidence>
<keyword evidence="4" id="KW-1185">Reference proteome</keyword>
<gene>
    <name evidence="3" type="ORF">D9611_008230</name>
</gene>
<name>A0A8H5BJW9_9AGAR</name>
<organism evidence="3 4">
    <name type="scientific">Ephemerocybe angulata</name>
    <dbReference type="NCBI Taxonomy" id="980116"/>
    <lineage>
        <taxon>Eukaryota</taxon>
        <taxon>Fungi</taxon>
        <taxon>Dikarya</taxon>
        <taxon>Basidiomycota</taxon>
        <taxon>Agaricomycotina</taxon>
        <taxon>Agaricomycetes</taxon>
        <taxon>Agaricomycetidae</taxon>
        <taxon>Agaricales</taxon>
        <taxon>Agaricineae</taxon>
        <taxon>Psathyrellaceae</taxon>
        <taxon>Ephemerocybe</taxon>
    </lineage>
</organism>
<dbReference type="PANTHER" id="PTHR33119:SF1">
    <property type="entry name" value="FE2OG DIOXYGENASE DOMAIN-CONTAINING PROTEIN"/>
    <property type="match status" value="1"/>
</dbReference>
<evidence type="ECO:0000313" key="3">
    <source>
        <dbReference type="EMBL" id="KAF5323843.1"/>
    </source>
</evidence>
<accession>A0A8H5BJW9</accession>
<dbReference type="Proteomes" id="UP000541558">
    <property type="component" value="Unassembled WGS sequence"/>
</dbReference>
<reference evidence="3 4" key="1">
    <citation type="journal article" date="2020" name="ISME J.">
        <title>Uncovering the hidden diversity of litter-decomposition mechanisms in mushroom-forming fungi.</title>
        <authorList>
            <person name="Floudas D."/>
            <person name="Bentzer J."/>
            <person name="Ahren D."/>
            <person name="Johansson T."/>
            <person name="Persson P."/>
            <person name="Tunlid A."/>
        </authorList>
    </citation>
    <scope>NUCLEOTIDE SEQUENCE [LARGE SCALE GENOMIC DNA]</scope>
    <source>
        <strain evidence="3 4">CBS 175.51</strain>
    </source>
</reference>
<dbReference type="Pfam" id="PF14033">
    <property type="entry name" value="DUF4246"/>
    <property type="match status" value="1"/>
</dbReference>
<dbReference type="PANTHER" id="PTHR33119">
    <property type="entry name" value="IFI3P"/>
    <property type="match status" value="1"/>
</dbReference>
<dbReference type="InterPro" id="IPR025340">
    <property type="entry name" value="DUF4246"/>
</dbReference>
<evidence type="ECO:0000313" key="4">
    <source>
        <dbReference type="Proteomes" id="UP000541558"/>
    </source>
</evidence>